<dbReference type="InterPro" id="IPR036291">
    <property type="entry name" value="NAD(P)-bd_dom_sf"/>
</dbReference>
<dbReference type="PANTHER" id="PTHR44196:SF1">
    <property type="entry name" value="DEHYDROGENASE_REDUCTASE SDR FAMILY MEMBER 7B"/>
    <property type="match status" value="1"/>
</dbReference>
<evidence type="ECO:0000313" key="5">
    <source>
        <dbReference type="EMBL" id="MXQ12387.1"/>
    </source>
</evidence>
<dbReference type="PRINTS" id="PR00080">
    <property type="entry name" value="SDRFAMILY"/>
</dbReference>
<proteinExistence type="inferred from homology"/>
<accession>A0A7X3MSF6</accession>
<feature type="transmembrane region" description="Helical" evidence="4">
    <location>
        <begin position="304"/>
        <end position="325"/>
    </location>
</feature>
<dbReference type="PANTHER" id="PTHR44196">
    <property type="entry name" value="DEHYDROGENASE/REDUCTASE SDR FAMILY MEMBER 7B"/>
    <property type="match status" value="1"/>
</dbReference>
<dbReference type="NCBIfam" id="NF005495">
    <property type="entry name" value="PRK07109.1"/>
    <property type="match status" value="1"/>
</dbReference>
<dbReference type="InterPro" id="IPR002347">
    <property type="entry name" value="SDR_fam"/>
</dbReference>
<dbReference type="GO" id="GO:0016020">
    <property type="term" value="C:membrane"/>
    <property type="evidence" value="ECO:0007669"/>
    <property type="project" value="TreeGrafter"/>
</dbReference>
<dbReference type="GO" id="GO:0016491">
    <property type="term" value="F:oxidoreductase activity"/>
    <property type="evidence" value="ECO:0007669"/>
    <property type="project" value="UniProtKB-KW"/>
</dbReference>
<keyword evidence="4" id="KW-0472">Membrane</keyword>
<dbReference type="PROSITE" id="PS00061">
    <property type="entry name" value="ADH_SHORT"/>
    <property type="match status" value="1"/>
</dbReference>
<dbReference type="SUPFAM" id="SSF51735">
    <property type="entry name" value="NAD(P)-binding Rossmann-fold domains"/>
    <property type="match status" value="1"/>
</dbReference>
<dbReference type="NCBIfam" id="NF004792">
    <property type="entry name" value="PRK06139.1"/>
    <property type="match status" value="1"/>
</dbReference>
<gene>
    <name evidence="5" type="ORF">GR328_13125</name>
</gene>
<dbReference type="PRINTS" id="PR00081">
    <property type="entry name" value="GDHRDH"/>
</dbReference>
<comment type="similarity">
    <text evidence="1 3">Belongs to the short-chain dehydrogenases/reductases (SDR) family.</text>
</comment>
<reference evidence="5 6" key="1">
    <citation type="submission" date="2019-12" db="EMBL/GenBank/DDBJ databases">
        <authorList>
            <person name="Yuan C.-G."/>
        </authorList>
    </citation>
    <scope>NUCLEOTIDE SEQUENCE [LARGE SCALE GENOMIC DNA]</scope>
    <source>
        <strain evidence="5 6">KCTC 23863</strain>
    </source>
</reference>
<dbReference type="InterPro" id="IPR020904">
    <property type="entry name" value="Sc_DH/Rdtase_CS"/>
</dbReference>
<dbReference type="OrthoDB" id="450111at2"/>
<organism evidence="5 6">
    <name type="scientific">Microvirga makkahensis</name>
    <dbReference type="NCBI Taxonomy" id="1128670"/>
    <lineage>
        <taxon>Bacteria</taxon>
        <taxon>Pseudomonadati</taxon>
        <taxon>Pseudomonadota</taxon>
        <taxon>Alphaproteobacteria</taxon>
        <taxon>Hyphomicrobiales</taxon>
        <taxon>Methylobacteriaceae</taxon>
        <taxon>Microvirga</taxon>
    </lineage>
</organism>
<keyword evidence="4" id="KW-1133">Transmembrane helix</keyword>
<dbReference type="Proteomes" id="UP000436483">
    <property type="component" value="Unassembled WGS sequence"/>
</dbReference>
<comment type="caution">
    <text evidence="5">The sequence shown here is derived from an EMBL/GenBank/DDBJ whole genome shotgun (WGS) entry which is preliminary data.</text>
</comment>
<dbReference type="EMBL" id="WURB01000008">
    <property type="protein sequence ID" value="MXQ12387.1"/>
    <property type="molecule type" value="Genomic_DNA"/>
</dbReference>
<dbReference type="Pfam" id="PF00106">
    <property type="entry name" value="adh_short"/>
    <property type="match status" value="1"/>
</dbReference>
<keyword evidence="2" id="KW-0560">Oxidoreductase</keyword>
<evidence type="ECO:0000256" key="3">
    <source>
        <dbReference type="RuleBase" id="RU000363"/>
    </source>
</evidence>
<evidence type="ECO:0000256" key="1">
    <source>
        <dbReference type="ARBA" id="ARBA00006484"/>
    </source>
</evidence>
<keyword evidence="4" id="KW-0812">Transmembrane</keyword>
<dbReference type="Gene3D" id="3.40.50.720">
    <property type="entry name" value="NAD(P)-binding Rossmann-like Domain"/>
    <property type="match status" value="1"/>
</dbReference>
<keyword evidence="6" id="KW-1185">Reference proteome</keyword>
<dbReference type="AlphaFoldDB" id="A0A7X3MSF6"/>
<evidence type="ECO:0000313" key="6">
    <source>
        <dbReference type="Proteomes" id="UP000436483"/>
    </source>
</evidence>
<evidence type="ECO:0000256" key="2">
    <source>
        <dbReference type="ARBA" id="ARBA00023002"/>
    </source>
</evidence>
<dbReference type="RefSeq" id="WP_160884971.1">
    <property type="nucleotide sequence ID" value="NZ_WURB01000008.1"/>
</dbReference>
<sequence length="345" mass="36350">MVNSLRNKTVVITGASSGMGLAAAHAFAHRGANLVLAARREEPLRQAARDCEAMGVRAIAVPADVTDPAQMCALAQVAVDRLGGINVWINNAGLSLWGPFAGISIEAQNRLVEVNLMGVMNGTHAALPHMLSRGGQGVIINIASIGGRLPIPFAAAYSASKFGVKGFTEALRYELAAESDIEVCGLYPSFVDTPTNIHSANYTGRALRPVPPVLSPERLAEAMVRLALRPRRALHVGIHHALAAPYAFAPEETGRIMGRIARKFLLEAGPPAEAFDGTLFEPVREGIGVRGGWGLPERRRTRNVSLAALAGIAGASALLAGVWGLSRQGRRMTPAGAATRHPHAS</sequence>
<reference evidence="5 6" key="2">
    <citation type="submission" date="2020-01" db="EMBL/GenBank/DDBJ databases">
        <title>Microvirga sp. nov., an arsenate reduction bacterium isolated from Tibet hotspring sediments.</title>
        <authorList>
            <person name="Xian W.-D."/>
            <person name="Li W.-J."/>
        </authorList>
    </citation>
    <scope>NUCLEOTIDE SEQUENCE [LARGE SCALE GENOMIC DNA]</scope>
    <source>
        <strain evidence="5 6">KCTC 23863</strain>
    </source>
</reference>
<name>A0A7X3MSF6_9HYPH</name>
<evidence type="ECO:0000256" key="4">
    <source>
        <dbReference type="SAM" id="Phobius"/>
    </source>
</evidence>
<protein>
    <submittedName>
        <fullName evidence="5">SDR family oxidoreductase</fullName>
    </submittedName>
</protein>